<proteinExistence type="predicted"/>
<dbReference type="GO" id="GO:0016887">
    <property type="term" value="F:ATP hydrolysis activity"/>
    <property type="evidence" value="ECO:0007669"/>
    <property type="project" value="InterPro"/>
</dbReference>
<sequence>MEWTVGSTSLGRIQNFLVYTEAEDARQEGDWQLQTVGPAADDKSDAVPKVSMFAVRITAMGFTSLMQGPILRNIHMQVPWGSLAIIWGPINCGKSTLLKTMVGESEITTGTVNVGTKLIAYCGQQPWIPNQTVRNVVIGVCDFLEERYNEVIYCCALDMDILHMPQGDQTMTGIAGCNLSGGQKQRLSLARAVYEELEVLVLDDVLSSLDALTAETIMSRLFGVKGLLRRLGRTVIMTTNRCEAGVLPLRVDNR</sequence>
<evidence type="ECO:0000256" key="1">
    <source>
        <dbReference type="ARBA" id="ARBA00022741"/>
    </source>
</evidence>
<comment type="caution">
    <text evidence="4">The sequence shown here is derived from an EMBL/GenBank/DDBJ whole genome shotgun (WGS) entry which is preliminary data.</text>
</comment>
<dbReference type="GO" id="GO:0016020">
    <property type="term" value="C:membrane"/>
    <property type="evidence" value="ECO:0007669"/>
    <property type="project" value="TreeGrafter"/>
</dbReference>
<dbReference type="GO" id="GO:0005524">
    <property type="term" value="F:ATP binding"/>
    <property type="evidence" value="ECO:0007669"/>
    <property type="project" value="UniProtKB-KW"/>
</dbReference>
<protein>
    <submittedName>
        <fullName evidence="4">Canalicular multispecific organic anion transporter 2</fullName>
    </submittedName>
</protein>
<dbReference type="Gene3D" id="3.40.50.300">
    <property type="entry name" value="P-loop containing nucleotide triphosphate hydrolases"/>
    <property type="match status" value="1"/>
</dbReference>
<dbReference type="GO" id="GO:0042626">
    <property type="term" value="F:ATPase-coupled transmembrane transporter activity"/>
    <property type="evidence" value="ECO:0007669"/>
    <property type="project" value="TreeGrafter"/>
</dbReference>
<dbReference type="OMA" id="CEARYVS"/>
<dbReference type="PANTHER" id="PTHR24223">
    <property type="entry name" value="ATP-BINDING CASSETTE SUB-FAMILY C"/>
    <property type="match status" value="1"/>
</dbReference>
<dbReference type="SUPFAM" id="SSF52540">
    <property type="entry name" value="P-loop containing nucleoside triphosphate hydrolases"/>
    <property type="match status" value="1"/>
</dbReference>
<dbReference type="SMART" id="SM00382">
    <property type="entry name" value="AAA"/>
    <property type="match status" value="1"/>
</dbReference>
<dbReference type="InterPro" id="IPR003593">
    <property type="entry name" value="AAA+_ATPase"/>
</dbReference>
<dbReference type="AlphaFoldDB" id="A0A2N6N886"/>
<dbReference type="InterPro" id="IPR017871">
    <property type="entry name" value="ABC_transporter-like_CS"/>
</dbReference>
<dbReference type="PROSITE" id="PS00211">
    <property type="entry name" value="ABC_TRANSPORTER_1"/>
    <property type="match status" value="1"/>
</dbReference>
<dbReference type="PANTHER" id="PTHR24223:SF399">
    <property type="entry name" value="ABC TRANSPORTER ATNG"/>
    <property type="match status" value="1"/>
</dbReference>
<evidence type="ECO:0000313" key="5">
    <source>
        <dbReference type="Proteomes" id="UP000235728"/>
    </source>
</evidence>
<dbReference type="EMBL" id="MRVG01000021">
    <property type="protein sequence ID" value="PMB63485.1"/>
    <property type="molecule type" value="Genomic_DNA"/>
</dbReference>
<accession>A0A2N6N886</accession>
<evidence type="ECO:0000256" key="2">
    <source>
        <dbReference type="ARBA" id="ARBA00022840"/>
    </source>
</evidence>
<keyword evidence="2" id="KW-0067">ATP-binding</keyword>
<dbReference type="InterPro" id="IPR027417">
    <property type="entry name" value="P-loop_NTPase"/>
</dbReference>
<keyword evidence="1" id="KW-0547">Nucleotide-binding</keyword>
<name>A0A2N6N886_BEABA</name>
<feature type="domain" description="ABC transporter" evidence="3">
    <location>
        <begin position="55"/>
        <end position="253"/>
    </location>
</feature>
<reference evidence="4 5" key="1">
    <citation type="journal article" date="2016" name="Appl. Microbiol. Biotechnol.">
        <title>Characterization of T-DNA insertion mutants with decreased virulence in the entomopathogenic fungus Beauveria bassiana JEF-007.</title>
        <authorList>
            <person name="Kim S."/>
            <person name="Lee S.J."/>
            <person name="Nai Y.S."/>
            <person name="Yu J.S."/>
            <person name="Lee M.R."/>
            <person name="Yang Y.T."/>
            <person name="Kim J.S."/>
        </authorList>
    </citation>
    <scope>NUCLEOTIDE SEQUENCE [LARGE SCALE GENOMIC DNA]</scope>
    <source>
        <strain evidence="4 5">JEF-007</strain>
    </source>
</reference>
<evidence type="ECO:0000259" key="3">
    <source>
        <dbReference type="PROSITE" id="PS50893"/>
    </source>
</evidence>
<gene>
    <name evidence="4" type="primary">ABCC3_6</name>
    <name evidence="4" type="ORF">BM221_010706</name>
</gene>
<organism evidence="4 5">
    <name type="scientific">Beauveria bassiana</name>
    <name type="common">White muscardine disease fungus</name>
    <name type="synonym">Tritirachium shiotae</name>
    <dbReference type="NCBI Taxonomy" id="176275"/>
    <lineage>
        <taxon>Eukaryota</taxon>
        <taxon>Fungi</taxon>
        <taxon>Dikarya</taxon>
        <taxon>Ascomycota</taxon>
        <taxon>Pezizomycotina</taxon>
        <taxon>Sordariomycetes</taxon>
        <taxon>Hypocreomycetidae</taxon>
        <taxon>Hypocreales</taxon>
        <taxon>Cordycipitaceae</taxon>
        <taxon>Beauveria</taxon>
    </lineage>
</organism>
<dbReference type="Proteomes" id="UP000235728">
    <property type="component" value="Unassembled WGS sequence"/>
</dbReference>
<dbReference type="PROSITE" id="PS50893">
    <property type="entry name" value="ABC_TRANSPORTER_2"/>
    <property type="match status" value="1"/>
</dbReference>
<dbReference type="InterPro" id="IPR003439">
    <property type="entry name" value="ABC_transporter-like_ATP-bd"/>
</dbReference>
<dbReference type="InterPro" id="IPR050173">
    <property type="entry name" value="ABC_transporter_C-like"/>
</dbReference>
<dbReference type="Pfam" id="PF00005">
    <property type="entry name" value="ABC_tran"/>
    <property type="match status" value="1"/>
</dbReference>
<evidence type="ECO:0000313" key="4">
    <source>
        <dbReference type="EMBL" id="PMB63485.1"/>
    </source>
</evidence>